<keyword evidence="2" id="KW-1185">Reference proteome</keyword>
<dbReference type="EMBL" id="LGTK01000086">
    <property type="protein sequence ID" value="KPH71218.1"/>
    <property type="molecule type" value="Genomic_DNA"/>
</dbReference>
<sequence>MRKLELKFTNEDGKVVTFSLDNPIEPVDPSAVNAAMDTIINENAFTSTGGDLVEKHSARIVENTVEEIDIEI</sequence>
<evidence type="ECO:0000313" key="2">
    <source>
        <dbReference type="Proteomes" id="UP000037854"/>
    </source>
</evidence>
<dbReference type="RefSeq" id="WP_047186563.1">
    <property type="nucleotide sequence ID" value="NZ_JANKBL010000013.1"/>
</dbReference>
<comment type="caution">
    <text evidence="1">The sequence shown here is derived from an EMBL/GenBank/DDBJ whole genome shotgun (WGS) entry which is preliminary data.</text>
</comment>
<dbReference type="Pfam" id="PF11148">
    <property type="entry name" value="DUF2922"/>
    <property type="match status" value="1"/>
</dbReference>
<organism evidence="1 2">
    <name type="scientific">Oceanobacillus caeni</name>
    <dbReference type="NCBI Taxonomy" id="405946"/>
    <lineage>
        <taxon>Bacteria</taxon>
        <taxon>Bacillati</taxon>
        <taxon>Bacillota</taxon>
        <taxon>Bacilli</taxon>
        <taxon>Bacillales</taxon>
        <taxon>Bacillaceae</taxon>
        <taxon>Oceanobacillus</taxon>
    </lineage>
</organism>
<evidence type="ECO:0000313" key="1">
    <source>
        <dbReference type="EMBL" id="KPH71218.1"/>
    </source>
</evidence>
<gene>
    <name evidence="1" type="ORF">AFL42_15905</name>
</gene>
<evidence type="ECO:0008006" key="3">
    <source>
        <dbReference type="Google" id="ProtNLM"/>
    </source>
</evidence>
<name>A0ABR5MFT0_9BACI</name>
<dbReference type="Proteomes" id="UP000037854">
    <property type="component" value="Unassembled WGS sequence"/>
</dbReference>
<protein>
    <recommendedName>
        <fullName evidence="3">DUF2922 domain-containing protein</fullName>
    </recommendedName>
</protein>
<dbReference type="InterPro" id="IPR021321">
    <property type="entry name" value="DUF2922"/>
</dbReference>
<proteinExistence type="predicted"/>
<reference evidence="1 2" key="1">
    <citation type="submission" date="2015-07" db="EMBL/GenBank/DDBJ databases">
        <title>High-quality draft genome sequence of Oceanobacillus caeni HM6, a bacillus isolated from a human feces.</title>
        <authorList>
            <person name="Kumar J."/>
            <person name="Verma M.K."/>
            <person name="Pandey R."/>
            <person name="Bhambi M."/>
            <person name="Chauhan N."/>
        </authorList>
    </citation>
    <scope>NUCLEOTIDE SEQUENCE [LARGE SCALE GENOMIC DNA]</scope>
    <source>
        <strain evidence="1 2">HM6</strain>
    </source>
</reference>
<accession>A0ABR5MFT0</accession>